<name>A0A6J6CWE3_9ZZZZ</name>
<organism evidence="1">
    <name type="scientific">freshwater metagenome</name>
    <dbReference type="NCBI Taxonomy" id="449393"/>
    <lineage>
        <taxon>unclassified sequences</taxon>
        <taxon>metagenomes</taxon>
        <taxon>ecological metagenomes</taxon>
    </lineage>
</organism>
<dbReference type="AlphaFoldDB" id="A0A6J6CWE3"/>
<gene>
    <name evidence="1" type="ORF">UFOPK1421_01519</name>
</gene>
<accession>A0A6J6CWE3</accession>
<evidence type="ECO:0000313" key="1">
    <source>
        <dbReference type="EMBL" id="CAB4554729.1"/>
    </source>
</evidence>
<proteinExistence type="predicted"/>
<sequence length="245" mass="27446">MVRNARIIESTSGEYGRVGAGSHIVVWRILQHARRIWLNPWISPLFPFGDCQRYGWITHCRHHIHERNFGDNCIPKLWAKVDTCSDHQTASATTAHTDMSCCSPTGIDDSVSDCVDIIECIAFVLKATIEIPVPTHLTTTARMGQDPCPAAIYERQSSDTKPWWYGDLVTSVGIDHGRRSAVRLSIFKTHDVVRNFRSVKRRGPIALGLVITEIDIGCGRTLQHIAFTGSNVLLPDRCRTDHAFS</sequence>
<dbReference type="EMBL" id="CAEZSL010000228">
    <property type="protein sequence ID" value="CAB4554729.1"/>
    <property type="molecule type" value="Genomic_DNA"/>
</dbReference>
<protein>
    <submittedName>
        <fullName evidence="1">Unannotated protein</fullName>
    </submittedName>
</protein>
<reference evidence="1" key="1">
    <citation type="submission" date="2020-05" db="EMBL/GenBank/DDBJ databases">
        <authorList>
            <person name="Chiriac C."/>
            <person name="Salcher M."/>
            <person name="Ghai R."/>
            <person name="Kavagutti S V."/>
        </authorList>
    </citation>
    <scope>NUCLEOTIDE SEQUENCE</scope>
</reference>